<evidence type="ECO:0000256" key="1">
    <source>
        <dbReference type="ARBA" id="ARBA00010587"/>
    </source>
</evidence>
<keyword evidence="2" id="KW-0479">Metal-binding</keyword>
<dbReference type="CDD" id="cd12107">
    <property type="entry name" value="Hemerythrin"/>
    <property type="match status" value="1"/>
</dbReference>
<dbReference type="RefSeq" id="WP_182938057.1">
    <property type="nucleotide sequence ID" value="NZ_AP022038.1"/>
</dbReference>
<evidence type="ECO:0000313" key="7">
    <source>
        <dbReference type="Proteomes" id="UP000515442"/>
    </source>
</evidence>
<evidence type="ECO:0000256" key="2">
    <source>
        <dbReference type="ARBA" id="ARBA00022723"/>
    </source>
</evidence>
<dbReference type="Gene3D" id="1.20.120.50">
    <property type="entry name" value="Hemerythrin-like"/>
    <property type="match status" value="1"/>
</dbReference>
<accession>A0A6S5DH05</accession>
<dbReference type="Pfam" id="PF01814">
    <property type="entry name" value="Hemerythrin"/>
    <property type="match status" value="1"/>
</dbReference>
<organism evidence="6 7">
    <name type="scientific">Aeromonas veronii</name>
    <dbReference type="NCBI Taxonomy" id="654"/>
    <lineage>
        <taxon>Bacteria</taxon>
        <taxon>Pseudomonadati</taxon>
        <taxon>Pseudomonadota</taxon>
        <taxon>Gammaproteobacteria</taxon>
        <taxon>Aeromonadales</taxon>
        <taxon>Aeromonadaceae</taxon>
        <taxon>Aeromonas</taxon>
    </lineage>
</organism>
<comment type="similarity">
    <text evidence="1">Belongs to the hemerythrin family.</text>
</comment>
<feature type="region of interest" description="Disordered" evidence="4">
    <location>
        <begin position="146"/>
        <end position="174"/>
    </location>
</feature>
<evidence type="ECO:0000256" key="4">
    <source>
        <dbReference type="SAM" id="MobiDB-lite"/>
    </source>
</evidence>
<dbReference type="SUPFAM" id="SSF47188">
    <property type="entry name" value="Hemerythrin-like"/>
    <property type="match status" value="1"/>
</dbReference>
<dbReference type="InterPro" id="IPR012312">
    <property type="entry name" value="Hemerythrin-like"/>
</dbReference>
<evidence type="ECO:0000313" key="6">
    <source>
        <dbReference type="EMBL" id="BBR40813.1"/>
    </source>
</evidence>
<proteinExistence type="inferred from homology"/>
<feature type="compositionally biased region" description="Basic and acidic residues" evidence="4">
    <location>
        <begin position="163"/>
        <end position="174"/>
    </location>
</feature>
<dbReference type="GO" id="GO:0046872">
    <property type="term" value="F:metal ion binding"/>
    <property type="evidence" value="ECO:0007669"/>
    <property type="project" value="UniProtKB-KW"/>
</dbReference>
<dbReference type="NCBIfam" id="TIGR02481">
    <property type="entry name" value="hemeryth_dom"/>
    <property type="match status" value="1"/>
</dbReference>
<sequence>MIGNTSKSTALHTHPRLFTGVPSIDEEHAQLFAQFEALSTAVEASLDSAIFSEILSQLGSQINTHFHNEERLFKSFAMPEGVVSGHIQDHVAIPEQYAQLNIDLMHGKRLDHSVVLQMIKGWIIGHVVRHDLLIKDYRPARFVLTDGTMPTNDREPASLIGQRSEEARTQEKTP</sequence>
<keyword evidence="3" id="KW-0408">Iron</keyword>
<reference evidence="6 7" key="1">
    <citation type="submission" date="2019-12" db="EMBL/GenBank/DDBJ databases">
        <title>complete genome sequences of Aeromonas veronii str. WP3-W19-ESBL-03 isolated from wastewater treatment plant effluent.</title>
        <authorList>
            <person name="Sekizuka T."/>
            <person name="Itokawa K."/>
            <person name="Yatsu K."/>
            <person name="Inamine Y."/>
            <person name="Kuroda M."/>
        </authorList>
    </citation>
    <scope>NUCLEOTIDE SEQUENCE [LARGE SCALE GENOMIC DNA]</scope>
    <source>
        <strain evidence="6 7">WP3-W19-ESBL-03</strain>
    </source>
</reference>
<evidence type="ECO:0000256" key="3">
    <source>
        <dbReference type="ARBA" id="ARBA00023004"/>
    </source>
</evidence>
<gene>
    <name evidence="6" type="ORF">WP3W19E03_33380</name>
</gene>
<feature type="domain" description="Hemerythrin-like" evidence="5">
    <location>
        <begin position="20"/>
        <end position="126"/>
    </location>
</feature>
<dbReference type="InterPro" id="IPR035938">
    <property type="entry name" value="Hemerythrin-like_sf"/>
</dbReference>
<evidence type="ECO:0000259" key="5">
    <source>
        <dbReference type="Pfam" id="PF01814"/>
    </source>
</evidence>
<protein>
    <recommendedName>
        <fullName evidence="5">Hemerythrin-like domain-containing protein</fullName>
    </recommendedName>
</protein>
<dbReference type="EMBL" id="AP022038">
    <property type="protein sequence ID" value="BBR40813.1"/>
    <property type="molecule type" value="Genomic_DNA"/>
</dbReference>
<dbReference type="InterPro" id="IPR012827">
    <property type="entry name" value="Hemerythrin_metal-bd"/>
</dbReference>
<name>A0A6S5DH05_AERVE</name>
<dbReference type="Proteomes" id="UP000515442">
    <property type="component" value="Chromosome"/>
</dbReference>
<dbReference type="AlphaFoldDB" id="A0A6S5DH05"/>